<gene>
    <name evidence="2" type="ORF">GQN54_05565</name>
</gene>
<keyword evidence="3" id="KW-1185">Reference proteome</keyword>
<dbReference type="Proteomes" id="UP000470771">
    <property type="component" value="Unassembled WGS sequence"/>
</dbReference>
<accession>A0A6N9NIB8</accession>
<organism evidence="2 3">
    <name type="scientific">Acidiluteibacter ferrifornacis</name>
    <dbReference type="NCBI Taxonomy" id="2692424"/>
    <lineage>
        <taxon>Bacteria</taxon>
        <taxon>Pseudomonadati</taxon>
        <taxon>Bacteroidota</taxon>
        <taxon>Flavobacteriia</taxon>
        <taxon>Flavobacteriales</taxon>
        <taxon>Cryomorphaceae</taxon>
        <taxon>Acidiluteibacter</taxon>
    </lineage>
</organism>
<dbReference type="InterPro" id="IPR045764">
    <property type="entry name" value="DUF6132"/>
</dbReference>
<keyword evidence="1" id="KW-1133">Transmembrane helix</keyword>
<dbReference type="RefSeq" id="WP_160632526.1">
    <property type="nucleotide sequence ID" value="NZ_WWNE01000005.1"/>
</dbReference>
<sequence length="66" mass="7255">MNFIKKHILIIVGLVFGGIVGYFYYLKIGCNSGSCNITSNPINSTVYGSIMGALIFSLFQTKTKEK</sequence>
<evidence type="ECO:0008006" key="4">
    <source>
        <dbReference type="Google" id="ProtNLM"/>
    </source>
</evidence>
<proteinExistence type="predicted"/>
<evidence type="ECO:0000313" key="3">
    <source>
        <dbReference type="Proteomes" id="UP000470771"/>
    </source>
</evidence>
<evidence type="ECO:0000313" key="2">
    <source>
        <dbReference type="EMBL" id="NBG65574.1"/>
    </source>
</evidence>
<name>A0A6N9NIB8_9FLAO</name>
<dbReference type="Pfam" id="PF19628">
    <property type="entry name" value="DUF6132"/>
    <property type="match status" value="1"/>
</dbReference>
<feature type="transmembrane region" description="Helical" evidence="1">
    <location>
        <begin position="45"/>
        <end position="61"/>
    </location>
</feature>
<keyword evidence="1" id="KW-0472">Membrane</keyword>
<keyword evidence="1" id="KW-0812">Transmembrane</keyword>
<feature type="transmembrane region" description="Helical" evidence="1">
    <location>
        <begin position="7"/>
        <end position="25"/>
    </location>
</feature>
<evidence type="ECO:0000256" key="1">
    <source>
        <dbReference type="SAM" id="Phobius"/>
    </source>
</evidence>
<comment type="caution">
    <text evidence="2">The sequence shown here is derived from an EMBL/GenBank/DDBJ whole genome shotgun (WGS) entry which is preliminary data.</text>
</comment>
<dbReference type="AlphaFoldDB" id="A0A6N9NIB8"/>
<protein>
    <recommendedName>
        <fullName evidence="4">YtxH domain-containing protein</fullName>
    </recommendedName>
</protein>
<reference evidence="2 3" key="1">
    <citation type="submission" date="2019-12" db="EMBL/GenBank/DDBJ databases">
        <authorList>
            <person name="Zhao J."/>
        </authorList>
    </citation>
    <scope>NUCLEOTIDE SEQUENCE [LARGE SCALE GENOMIC DNA]</scope>
    <source>
        <strain evidence="2 3">S-15</strain>
    </source>
</reference>
<dbReference type="EMBL" id="WWNE01000005">
    <property type="protein sequence ID" value="NBG65574.1"/>
    <property type="molecule type" value="Genomic_DNA"/>
</dbReference>